<dbReference type="Pfam" id="PF01399">
    <property type="entry name" value="PCI"/>
    <property type="match status" value="1"/>
</dbReference>
<dbReference type="Proteomes" id="UP000008909">
    <property type="component" value="Unassembled WGS sequence"/>
</dbReference>
<dbReference type="EMBL" id="DF144307">
    <property type="protein sequence ID" value="GAA56602.1"/>
    <property type="molecule type" value="Genomic_DNA"/>
</dbReference>
<feature type="domain" description="PCI" evidence="4">
    <location>
        <begin position="359"/>
        <end position="538"/>
    </location>
</feature>
<proteinExistence type="inferred from homology"/>
<evidence type="ECO:0000256" key="2">
    <source>
        <dbReference type="ARBA" id="ARBA00022942"/>
    </source>
</evidence>
<dbReference type="InterPro" id="IPR013586">
    <property type="entry name" value="PSMD3_C"/>
</dbReference>
<dbReference type="Gene3D" id="1.25.40.570">
    <property type="match status" value="1"/>
</dbReference>
<dbReference type="GO" id="GO:0008541">
    <property type="term" value="C:proteasome regulatory particle, lid subcomplex"/>
    <property type="evidence" value="ECO:0007669"/>
    <property type="project" value="TreeGrafter"/>
</dbReference>
<dbReference type="AlphaFoldDB" id="G7YUH2"/>
<accession>G7YUH2</accession>
<dbReference type="PANTHER" id="PTHR10758">
    <property type="entry name" value="26S PROTEASOME NON-ATPASE REGULATORY SUBUNIT 3/COP9 SIGNALOSOME COMPLEX SUBUNIT 3"/>
    <property type="match status" value="1"/>
</dbReference>
<organism evidence="5 6">
    <name type="scientific">Clonorchis sinensis</name>
    <name type="common">Chinese liver fluke</name>
    <dbReference type="NCBI Taxonomy" id="79923"/>
    <lineage>
        <taxon>Eukaryota</taxon>
        <taxon>Metazoa</taxon>
        <taxon>Spiralia</taxon>
        <taxon>Lophotrochozoa</taxon>
        <taxon>Platyhelminthes</taxon>
        <taxon>Trematoda</taxon>
        <taxon>Digenea</taxon>
        <taxon>Opisthorchiida</taxon>
        <taxon>Opisthorchiata</taxon>
        <taxon>Opisthorchiidae</taxon>
        <taxon>Clonorchis</taxon>
    </lineage>
</organism>
<sequence>MKGEVQAPAEIDVGDATASDRLANGFSSDGDVKKDVDQLTLEDIREQIRYIEKAVATKELNYITRVIRSLTSVRRKLNHNVLRGLVQGYFPSPSPQKAYFMEFLPEGEVQAPAEIDVGDATASDRLANGFSSDGDVKKDVDQLTLEDIREQIRYIEKAVATKELNYITRVIRSLTSVRRKLNHNVLRGLVQGYFPSPSPQKAYFMEFLPEAMDTDCAVSPFRPRSGKQNVPLLPEVEAYLHLLLLIFLIDEKHYKEATRCSDLLMERINMTNRRSMALLASRCYYYHSRSYELVERLEAVRPFLHARLCTATLRSNYESQAVLINLLLRNYLHYQLHDQAFKLVSRVVFPESAPNNEWARYLYYLGRIKAIQLDYSAAHEHLVAALRKAPQNAAIGFKQALHKLNTVVELLLGDQPDRSVFRQAHFKAALQPYFQLTQSIHAGDLGRFSEVLRVHGAQFSADRTYTLIIRLRHNVIKTGVRRISLSYSRISLASIAEKLQLGNAKDAEYIVAKAIRDGVIDASINHEKQYVTTKETLDLYSTREPFDQFHQRIRFCLGIHNQAVKAMRYPPKQYNKDVESAEASNQ</sequence>
<evidence type="ECO:0000313" key="6">
    <source>
        <dbReference type="Proteomes" id="UP000008909"/>
    </source>
</evidence>
<dbReference type="SUPFAM" id="SSF46785">
    <property type="entry name" value="Winged helix' DNA-binding domain"/>
    <property type="match status" value="1"/>
</dbReference>
<dbReference type="InterPro" id="IPR036390">
    <property type="entry name" value="WH_DNA-bd_sf"/>
</dbReference>
<dbReference type="GO" id="GO:0030234">
    <property type="term" value="F:enzyme regulator activity"/>
    <property type="evidence" value="ECO:0007669"/>
    <property type="project" value="InterPro"/>
</dbReference>
<evidence type="ECO:0000313" key="5">
    <source>
        <dbReference type="EMBL" id="GAA56602.1"/>
    </source>
</evidence>
<dbReference type="PROSITE" id="PS50250">
    <property type="entry name" value="PCI"/>
    <property type="match status" value="1"/>
</dbReference>
<evidence type="ECO:0000259" key="4">
    <source>
        <dbReference type="PROSITE" id="PS50250"/>
    </source>
</evidence>
<evidence type="ECO:0000256" key="1">
    <source>
        <dbReference type="ARBA" id="ARBA00007912"/>
    </source>
</evidence>
<dbReference type="Pfam" id="PF08375">
    <property type="entry name" value="Rpn3_C"/>
    <property type="match status" value="1"/>
</dbReference>
<dbReference type="SMART" id="SM00753">
    <property type="entry name" value="PAM"/>
    <property type="match status" value="1"/>
</dbReference>
<dbReference type="PANTHER" id="PTHR10758:SF2">
    <property type="entry name" value="26S PROTEASOME NON-ATPASE REGULATORY SUBUNIT 3"/>
    <property type="match status" value="1"/>
</dbReference>
<reference evidence="5" key="1">
    <citation type="journal article" date="2011" name="Genome Biol.">
        <title>The draft genome of the carcinogenic human liver fluke Clonorchis sinensis.</title>
        <authorList>
            <person name="Wang X."/>
            <person name="Chen W."/>
            <person name="Huang Y."/>
            <person name="Sun J."/>
            <person name="Men J."/>
            <person name="Liu H."/>
            <person name="Luo F."/>
            <person name="Guo L."/>
            <person name="Lv X."/>
            <person name="Deng C."/>
            <person name="Zhou C."/>
            <person name="Fan Y."/>
            <person name="Li X."/>
            <person name="Huang L."/>
            <person name="Hu Y."/>
            <person name="Liang C."/>
            <person name="Hu X."/>
            <person name="Xu J."/>
            <person name="Yu X."/>
        </authorList>
    </citation>
    <scope>NUCLEOTIDE SEQUENCE [LARGE SCALE GENOMIC DNA]</scope>
    <source>
        <strain evidence="5">Henan</strain>
    </source>
</reference>
<dbReference type="FunFam" id="1.25.40.570:FF:000009">
    <property type="entry name" value="26S proteasome non-ATPase regulatory subunit 3"/>
    <property type="match status" value="1"/>
</dbReference>
<keyword evidence="2 5" id="KW-0647">Proteasome</keyword>
<reference key="2">
    <citation type="submission" date="2011-10" db="EMBL/GenBank/DDBJ databases">
        <title>The genome and transcriptome sequence of Clonorchis sinensis provide insights into the carcinogenic liver fluke.</title>
        <authorList>
            <person name="Wang X."/>
            <person name="Huang Y."/>
            <person name="Chen W."/>
            <person name="Liu H."/>
            <person name="Guo L."/>
            <person name="Chen Y."/>
            <person name="Luo F."/>
            <person name="Zhou W."/>
            <person name="Sun J."/>
            <person name="Mao Q."/>
            <person name="Liang P."/>
            <person name="Zhou C."/>
            <person name="Tian Y."/>
            <person name="Men J."/>
            <person name="Lv X."/>
            <person name="Huang L."/>
            <person name="Zhou J."/>
            <person name="Hu Y."/>
            <person name="Li R."/>
            <person name="Zhang F."/>
            <person name="Lei H."/>
            <person name="Li X."/>
            <person name="Hu X."/>
            <person name="Liang C."/>
            <person name="Xu J."/>
            <person name="Wu Z."/>
            <person name="Yu X."/>
        </authorList>
    </citation>
    <scope>NUCLEOTIDE SEQUENCE</scope>
    <source>
        <strain>Henan</strain>
    </source>
</reference>
<comment type="similarity">
    <text evidence="1">Belongs to the proteasome subunit S3 family.</text>
</comment>
<dbReference type="GO" id="GO:0042176">
    <property type="term" value="P:regulation of protein catabolic process"/>
    <property type="evidence" value="ECO:0007669"/>
    <property type="project" value="InterPro"/>
</dbReference>
<dbReference type="InterPro" id="IPR057985">
    <property type="entry name" value="TPR_PSMD3_N"/>
</dbReference>
<dbReference type="GO" id="GO:0006511">
    <property type="term" value="P:ubiquitin-dependent protein catabolic process"/>
    <property type="evidence" value="ECO:0007669"/>
    <property type="project" value="TreeGrafter"/>
</dbReference>
<keyword evidence="6" id="KW-1185">Reference proteome</keyword>
<dbReference type="SMART" id="SM00088">
    <property type="entry name" value="PINT"/>
    <property type="match status" value="1"/>
</dbReference>
<dbReference type="InterPro" id="IPR000717">
    <property type="entry name" value="PCI_dom"/>
</dbReference>
<evidence type="ECO:0000256" key="3">
    <source>
        <dbReference type="ARBA" id="ARBA00075103"/>
    </source>
</evidence>
<dbReference type="InterPro" id="IPR050756">
    <property type="entry name" value="CSN3"/>
</dbReference>
<protein>
    <recommendedName>
        <fullName evidence="3">26S proteasome regulatory subunit RPN3</fullName>
    </recommendedName>
</protein>
<name>G7YUH2_CLOSI</name>
<gene>
    <name evidence="5" type="ORF">CLF_111198</name>
</gene>
<dbReference type="Pfam" id="PF25573">
    <property type="entry name" value="TPR_PSMD3_N"/>
    <property type="match status" value="2"/>
</dbReference>